<organism evidence="4 5">
    <name type="scientific">Skermanella aerolata</name>
    <dbReference type="NCBI Taxonomy" id="393310"/>
    <lineage>
        <taxon>Bacteria</taxon>
        <taxon>Pseudomonadati</taxon>
        <taxon>Pseudomonadota</taxon>
        <taxon>Alphaproteobacteria</taxon>
        <taxon>Rhodospirillales</taxon>
        <taxon>Azospirillaceae</taxon>
        <taxon>Skermanella</taxon>
    </lineage>
</organism>
<comment type="caution">
    <text evidence="4">The sequence shown here is derived from an EMBL/GenBank/DDBJ whole genome shotgun (WGS) entry which is preliminary data.</text>
</comment>
<keyword evidence="3" id="KW-0963">Cytoplasm</keyword>
<dbReference type="GO" id="GO:0016151">
    <property type="term" value="F:nickel cation binding"/>
    <property type="evidence" value="ECO:0007669"/>
    <property type="project" value="UniProtKB-UniRule"/>
</dbReference>
<evidence type="ECO:0000256" key="3">
    <source>
        <dbReference type="HAMAP-Rule" id="MF_01385"/>
    </source>
</evidence>
<name>A0A512DXB5_9PROT</name>
<accession>A0A512DXB5</accession>
<dbReference type="GO" id="GO:0005737">
    <property type="term" value="C:cytoplasm"/>
    <property type="evidence" value="ECO:0007669"/>
    <property type="project" value="UniProtKB-SubCell"/>
</dbReference>
<dbReference type="EMBL" id="BJYZ01000026">
    <property type="protein sequence ID" value="GEO41117.1"/>
    <property type="molecule type" value="Genomic_DNA"/>
</dbReference>
<dbReference type="AlphaFoldDB" id="A0A512DXB5"/>
<evidence type="ECO:0000313" key="4">
    <source>
        <dbReference type="EMBL" id="GEO41117.1"/>
    </source>
</evidence>
<protein>
    <recommendedName>
        <fullName evidence="3">Urease accessory protein UreF</fullName>
    </recommendedName>
</protein>
<dbReference type="Pfam" id="PF01730">
    <property type="entry name" value="UreF"/>
    <property type="match status" value="1"/>
</dbReference>
<comment type="subunit">
    <text evidence="3">UreD, UreF and UreG form a complex that acts as a GTP-hydrolysis-dependent molecular chaperone, activating the urease apoprotein by helping to assemble the nickel containing metallocenter of UreC. The UreE protein probably delivers the nickel.</text>
</comment>
<dbReference type="RefSeq" id="WP_044436305.1">
    <property type="nucleotide sequence ID" value="NZ_BJYZ01000026.1"/>
</dbReference>
<dbReference type="InterPro" id="IPR038277">
    <property type="entry name" value="UreF_sf"/>
</dbReference>
<evidence type="ECO:0000313" key="5">
    <source>
        <dbReference type="Proteomes" id="UP000321523"/>
    </source>
</evidence>
<dbReference type="Gene3D" id="1.10.4190.10">
    <property type="entry name" value="Urease accessory protein UreF"/>
    <property type="match status" value="1"/>
</dbReference>
<proteinExistence type="inferred from homology"/>
<evidence type="ECO:0000256" key="1">
    <source>
        <dbReference type="ARBA" id="ARBA00022988"/>
    </source>
</evidence>
<keyword evidence="5" id="KW-1185">Reference proteome</keyword>
<reference evidence="4 5" key="1">
    <citation type="submission" date="2019-07" db="EMBL/GenBank/DDBJ databases">
        <title>Whole genome shotgun sequence of Skermanella aerolata NBRC 106429.</title>
        <authorList>
            <person name="Hosoyama A."/>
            <person name="Uohara A."/>
            <person name="Ohji S."/>
            <person name="Ichikawa N."/>
        </authorList>
    </citation>
    <scope>NUCLEOTIDE SEQUENCE [LARGE SCALE GENOMIC DNA]</scope>
    <source>
        <strain evidence="4 5">NBRC 106429</strain>
    </source>
</reference>
<comment type="subcellular location">
    <subcellularLocation>
        <location evidence="3">Cytoplasm</location>
    </subcellularLocation>
</comment>
<dbReference type="OrthoDB" id="9798772at2"/>
<dbReference type="PANTHER" id="PTHR33620">
    <property type="entry name" value="UREASE ACCESSORY PROTEIN F"/>
    <property type="match status" value="1"/>
</dbReference>
<dbReference type="Proteomes" id="UP000321523">
    <property type="component" value="Unassembled WGS sequence"/>
</dbReference>
<comment type="function">
    <text evidence="3">Required for maturation of urease via the functional incorporation of the urease nickel metallocenter.</text>
</comment>
<gene>
    <name evidence="3 4" type="primary">ureF</name>
    <name evidence="4" type="ORF">SAE02_52650</name>
</gene>
<dbReference type="PANTHER" id="PTHR33620:SF1">
    <property type="entry name" value="UREASE ACCESSORY PROTEIN F"/>
    <property type="match status" value="1"/>
</dbReference>
<keyword evidence="1 3" id="KW-0996">Nickel insertion</keyword>
<evidence type="ECO:0000256" key="2">
    <source>
        <dbReference type="ARBA" id="ARBA00023186"/>
    </source>
</evidence>
<dbReference type="InterPro" id="IPR002639">
    <property type="entry name" value="UreF"/>
</dbReference>
<comment type="similarity">
    <text evidence="3">Belongs to the UreF family.</text>
</comment>
<dbReference type="PIRSF" id="PIRSF009467">
    <property type="entry name" value="Ureas_acces_UreF"/>
    <property type="match status" value="1"/>
</dbReference>
<sequence length="232" mass="24734">MLTTTTEHLTRLMAWLSPTFPIGGYTYSHGIEYAVESGHVLNKADLVRWVEAILKHGAGRTDAVLFAAAYRAVKAGDEAALIWAAERADVLRGSSELALESTAQGTAFLSTVTNTWPPDGLPRWTAVLATTGRSPAHAVAVALVTACAGMPLEMALAGFMHSFAANLVSAGVRLVPLGQTDGQRAIAELDPIVHQAAARALDARIEDLGGRAPMIDWAAMSHETQYTRLFRS</sequence>
<dbReference type="HAMAP" id="MF_01385">
    <property type="entry name" value="UreF"/>
    <property type="match status" value="1"/>
</dbReference>
<keyword evidence="2 3" id="KW-0143">Chaperone</keyword>